<comment type="caution">
    <text evidence="5">The sequence shown here is derived from an EMBL/GenBank/DDBJ whole genome shotgun (WGS) entry which is preliminary data.</text>
</comment>
<feature type="compositionally biased region" description="Low complexity" evidence="4">
    <location>
        <begin position="112"/>
        <end position="124"/>
    </location>
</feature>
<gene>
    <name evidence="5" type="primary">FZR2</name>
    <name evidence="5" type="ORF">KSP40_PGU014161</name>
</gene>
<reference evidence="5 6" key="1">
    <citation type="journal article" date="2022" name="Nat. Plants">
        <title>Genomes of leafy and leafless Platanthera orchids illuminate the evolution of mycoheterotrophy.</title>
        <authorList>
            <person name="Li M.H."/>
            <person name="Liu K.W."/>
            <person name="Li Z."/>
            <person name="Lu H.C."/>
            <person name="Ye Q.L."/>
            <person name="Zhang D."/>
            <person name="Wang J.Y."/>
            <person name="Li Y.F."/>
            <person name="Zhong Z.M."/>
            <person name="Liu X."/>
            <person name="Yu X."/>
            <person name="Liu D.K."/>
            <person name="Tu X.D."/>
            <person name="Liu B."/>
            <person name="Hao Y."/>
            <person name="Liao X.Y."/>
            <person name="Jiang Y.T."/>
            <person name="Sun W.H."/>
            <person name="Chen J."/>
            <person name="Chen Y.Q."/>
            <person name="Ai Y."/>
            <person name="Zhai J.W."/>
            <person name="Wu S.S."/>
            <person name="Zhou Z."/>
            <person name="Hsiao Y.Y."/>
            <person name="Wu W.L."/>
            <person name="Chen Y.Y."/>
            <person name="Lin Y.F."/>
            <person name="Hsu J.L."/>
            <person name="Li C.Y."/>
            <person name="Wang Z.W."/>
            <person name="Zhao X."/>
            <person name="Zhong W.Y."/>
            <person name="Ma X.K."/>
            <person name="Ma L."/>
            <person name="Huang J."/>
            <person name="Chen G.Z."/>
            <person name="Huang M.Z."/>
            <person name="Huang L."/>
            <person name="Peng D.H."/>
            <person name="Luo Y.B."/>
            <person name="Zou S.Q."/>
            <person name="Chen S.P."/>
            <person name="Lan S."/>
            <person name="Tsai W.C."/>
            <person name="Van de Peer Y."/>
            <person name="Liu Z.J."/>
        </authorList>
    </citation>
    <scope>NUCLEOTIDE SEQUENCE [LARGE SCALE GENOMIC DNA]</scope>
    <source>
        <strain evidence="5">Lor288</strain>
    </source>
</reference>
<evidence type="ECO:0000313" key="5">
    <source>
        <dbReference type="EMBL" id="KAK8956253.1"/>
    </source>
</evidence>
<evidence type="ECO:0000256" key="2">
    <source>
        <dbReference type="ARBA" id="ARBA00022737"/>
    </source>
</evidence>
<name>A0ABR2M1A3_9ASPA</name>
<feature type="region of interest" description="Disordered" evidence="4">
    <location>
        <begin position="105"/>
        <end position="124"/>
    </location>
</feature>
<sequence length="215" mass="22836">MSVKTPKIARSPSHEGARPLAKAWSPIVLKALGGGRISTVAHSLNLAFHIALNDRFIPSRIGSNFALFDIASPPGGDGGKDHSSSPYATILRTVIFGSDHSVVPPVTPDRCSSSPSSASSTSLSSPRRNIFRFKAEVPRYSISSVVFDDALPAIVPSQPKETRKVPKSPYKVTKLCDLGVDDTVCSVGWAQRGTHLAVGTSLGPICEGNLSQFDR</sequence>
<evidence type="ECO:0000313" key="6">
    <source>
        <dbReference type="Proteomes" id="UP001412067"/>
    </source>
</evidence>
<evidence type="ECO:0000256" key="3">
    <source>
        <dbReference type="ARBA" id="ARBA00023306"/>
    </source>
</evidence>
<keyword evidence="6" id="KW-1185">Reference proteome</keyword>
<evidence type="ECO:0000256" key="4">
    <source>
        <dbReference type="SAM" id="MobiDB-lite"/>
    </source>
</evidence>
<protein>
    <submittedName>
        <fullName evidence="5">Protein FIZZY-RELATED 2</fullName>
    </submittedName>
</protein>
<dbReference type="InterPro" id="IPR033010">
    <property type="entry name" value="Cdc20/Fizzy"/>
</dbReference>
<proteinExistence type="predicted"/>
<dbReference type="PANTHER" id="PTHR19918">
    <property type="entry name" value="CELL DIVISION CYCLE 20 CDC20 FIZZY -RELATED"/>
    <property type="match status" value="1"/>
</dbReference>
<keyword evidence="3" id="KW-0131">Cell cycle</keyword>
<keyword evidence="1" id="KW-0853">WD repeat</keyword>
<dbReference type="PANTHER" id="PTHR19918:SF1">
    <property type="entry name" value="FIZZY-RELATED PROTEIN HOMOLOG"/>
    <property type="match status" value="1"/>
</dbReference>
<dbReference type="EMBL" id="JBBWWR010000013">
    <property type="protein sequence ID" value="KAK8956253.1"/>
    <property type="molecule type" value="Genomic_DNA"/>
</dbReference>
<evidence type="ECO:0000256" key="1">
    <source>
        <dbReference type="ARBA" id="ARBA00022574"/>
    </source>
</evidence>
<dbReference type="Proteomes" id="UP001412067">
    <property type="component" value="Unassembled WGS sequence"/>
</dbReference>
<organism evidence="5 6">
    <name type="scientific">Platanthera guangdongensis</name>
    <dbReference type="NCBI Taxonomy" id="2320717"/>
    <lineage>
        <taxon>Eukaryota</taxon>
        <taxon>Viridiplantae</taxon>
        <taxon>Streptophyta</taxon>
        <taxon>Embryophyta</taxon>
        <taxon>Tracheophyta</taxon>
        <taxon>Spermatophyta</taxon>
        <taxon>Magnoliopsida</taxon>
        <taxon>Liliopsida</taxon>
        <taxon>Asparagales</taxon>
        <taxon>Orchidaceae</taxon>
        <taxon>Orchidoideae</taxon>
        <taxon>Orchideae</taxon>
        <taxon>Orchidinae</taxon>
        <taxon>Platanthera</taxon>
    </lineage>
</organism>
<accession>A0ABR2M1A3</accession>
<keyword evidence="2" id="KW-0677">Repeat</keyword>